<dbReference type="RefSeq" id="WP_073823935.1">
    <property type="nucleotide sequence ID" value="NZ_JAUNKL010000002.1"/>
</dbReference>
<proteinExistence type="inferred from homology"/>
<comment type="similarity">
    <text evidence="1">Belongs to the glycosyltransferase 2 family.</text>
</comment>
<protein>
    <submittedName>
        <fullName evidence="5">Glycosyl transferase</fullName>
    </submittedName>
</protein>
<dbReference type="PANTHER" id="PTHR43685:SF5">
    <property type="entry name" value="GLYCOSYLTRANSFERASE EPSE-RELATED"/>
    <property type="match status" value="1"/>
</dbReference>
<reference evidence="6" key="1">
    <citation type="submission" date="2016-12" db="EMBL/GenBank/DDBJ databases">
        <authorList>
            <person name="Meng X."/>
        </authorList>
    </citation>
    <scope>NUCLEOTIDE SEQUENCE [LARGE SCALE GENOMIC DNA]</scope>
    <source>
        <strain evidence="6">DSM 20732</strain>
    </source>
</reference>
<dbReference type="AlphaFoldDB" id="A0A1Q5PWM7"/>
<dbReference type="OrthoDB" id="7665907at2"/>
<evidence type="ECO:0000256" key="1">
    <source>
        <dbReference type="ARBA" id="ARBA00006739"/>
    </source>
</evidence>
<keyword evidence="2" id="KW-0328">Glycosyltransferase</keyword>
<dbReference type="SUPFAM" id="SSF53448">
    <property type="entry name" value="Nucleotide-diphospho-sugar transferases"/>
    <property type="match status" value="2"/>
</dbReference>
<dbReference type="InParanoid" id="A0A1Q5PWM7"/>
<dbReference type="Proteomes" id="UP000185612">
    <property type="component" value="Unassembled WGS sequence"/>
</dbReference>
<accession>A0A1Q5PWM7</accession>
<dbReference type="InterPro" id="IPR029044">
    <property type="entry name" value="Nucleotide-diphossugar_trans"/>
</dbReference>
<comment type="caution">
    <text evidence="5">The sequence shown here is derived from an EMBL/GenBank/DDBJ whole genome shotgun (WGS) entry which is preliminary data.</text>
</comment>
<evidence type="ECO:0000256" key="2">
    <source>
        <dbReference type="ARBA" id="ARBA00022676"/>
    </source>
</evidence>
<feature type="domain" description="Glycosyltransferase 2-like" evidence="4">
    <location>
        <begin position="8"/>
        <end position="111"/>
    </location>
</feature>
<keyword evidence="3 5" id="KW-0808">Transferase</keyword>
<dbReference type="GO" id="GO:0016757">
    <property type="term" value="F:glycosyltransferase activity"/>
    <property type="evidence" value="ECO:0007669"/>
    <property type="project" value="UniProtKB-KW"/>
</dbReference>
<feature type="domain" description="Glycosyltransferase 2-like" evidence="4">
    <location>
        <begin position="343"/>
        <end position="514"/>
    </location>
</feature>
<evidence type="ECO:0000259" key="4">
    <source>
        <dbReference type="Pfam" id="PF00535"/>
    </source>
</evidence>
<dbReference type="InterPro" id="IPR050834">
    <property type="entry name" value="Glycosyltransf_2"/>
</dbReference>
<evidence type="ECO:0000256" key="3">
    <source>
        <dbReference type="ARBA" id="ARBA00022679"/>
    </source>
</evidence>
<dbReference type="PANTHER" id="PTHR43685">
    <property type="entry name" value="GLYCOSYLTRANSFERASE"/>
    <property type="match status" value="1"/>
</dbReference>
<dbReference type="Pfam" id="PF00535">
    <property type="entry name" value="Glycos_transf_2"/>
    <property type="match status" value="2"/>
</dbReference>
<dbReference type="InterPro" id="IPR001173">
    <property type="entry name" value="Glyco_trans_2-like"/>
</dbReference>
<evidence type="ECO:0000313" key="6">
    <source>
        <dbReference type="Proteomes" id="UP000185612"/>
    </source>
</evidence>
<keyword evidence="6" id="KW-1185">Reference proteome</keyword>
<organism evidence="5 6">
    <name type="scientific">Buchananella hordeovulneris</name>
    <dbReference type="NCBI Taxonomy" id="52770"/>
    <lineage>
        <taxon>Bacteria</taxon>
        <taxon>Bacillati</taxon>
        <taxon>Actinomycetota</taxon>
        <taxon>Actinomycetes</taxon>
        <taxon>Actinomycetales</taxon>
        <taxon>Actinomycetaceae</taxon>
        <taxon>Buchananella</taxon>
    </lineage>
</organism>
<dbReference type="Gene3D" id="3.90.550.10">
    <property type="entry name" value="Spore Coat Polysaccharide Biosynthesis Protein SpsA, Chain A"/>
    <property type="match status" value="2"/>
</dbReference>
<sequence>MGERIVAVVVAYNRRELLTQVLAKLAAQTRPVDALVVVDNASSDGSGEVARTHPAVTEVVTLPRNTGGAGGFTAGIARAVAQHAADYVWIMDDDTLPTPTALAELLAAKARYGGSPALLASKAVWTDGTEHPMNTPRPRPFLARAARLRAARAGVQHVRTASFVSILLDARAIAAVGLPRAGYFLWNDDFEYTAALLRGRTGLFVPDSVVVHATKVLGDSSADPGDRFEWEVRNKLWALRSRRSFEPLERVAYAGASVLRWVRTLAKSPDPARLRRVGAVGLRAGLAPAPATPAVLADTPVAGDVLHVESLRLPSAPPPPAARVERRGGRALPGACQLVSGVSVLVSTYLGDDAAQLRRALRSVTVEQTCPPSELVLVTDGPLRPEVEEVVADLGTRSRTDPVAGLSVTVVRLAANLGLARALSAGLAHCRYDVVVRQDADDISLPTRLATQLPLIAAGKDLVGSAIAEFETDPAEPGMIRRYPQSQADIARLMRRRDPFNHPSVVYRRSVVEQVGGYQHLALMEDYWLFARMVAAGAAAANVPEALVAYRVGEGAYRRRGGWKLLVSEVRMQSKLWQLGIVTWVGLLFNLATRGGYRLVPTGLRRRVYALLTRRGGQ</sequence>
<evidence type="ECO:0000313" key="5">
    <source>
        <dbReference type="EMBL" id="OKL51849.1"/>
    </source>
</evidence>
<gene>
    <name evidence="5" type="ORF">BSZ40_05005</name>
</gene>
<dbReference type="STRING" id="52770.BSZ40_05005"/>
<dbReference type="EMBL" id="MQVS01000004">
    <property type="protein sequence ID" value="OKL51849.1"/>
    <property type="molecule type" value="Genomic_DNA"/>
</dbReference>
<name>A0A1Q5PWM7_9ACTO</name>